<dbReference type="PANTHER" id="PTHR13015:SF0">
    <property type="entry name" value="WASH COMPLEX SUBUNIT 3"/>
    <property type="match status" value="1"/>
</dbReference>
<dbReference type="Proteomes" id="UP000695022">
    <property type="component" value="Unplaced"/>
</dbReference>
<feature type="region of interest" description="Disordered" evidence="2">
    <location>
        <begin position="168"/>
        <end position="200"/>
    </location>
</feature>
<dbReference type="Pfam" id="PF10152">
    <property type="entry name" value="CCDC53"/>
    <property type="match status" value="1"/>
</dbReference>
<name>A0ABM1EZ11_PRICU</name>
<dbReference type="InterPro" id="IPR019309">
    <property type="entry name" value="WASHC3"/>
</dbReference>
<dbReference type="GeneID" id="106817287"/>
<keyword evidence="3" id="KW-1185">Reference proteome</keyword>
<evidence type="ECO:0000256" key="1">
    <source>
        <dbReference type="ARBA" id="ARBA00006290"/>
    </source>
</evidence>
<feature type="region of interest" description="Disordered" evidence="2">
    <location>
        <begin position="94"/>
        <end position="114"/>
    </location>
</feature>
<evidence type="ECO:0000313" key="3">
    <source>
        <dbReference type="Proteomes" id="UP000695022"/>
    </source>
</evidence>
<protein>
    <submittedName>
        <fullName evidence="4">WASH complex subunit CCDC53-like isoform X1</fullName>
    </submittedName>
</protein>
<dbReference type="Gene3D" id="1.20.5.110">
    <property type="match status" value="1"/>
</dbReference>
<accession>A0ABM1EZ11</accession>
<gene>
    <name evidence="4" type="primary">LOC106817287</name>
</gene>
<sequence>MDADGLPIVGHGVDFTKVGAIHQKNLLVYMNSFVTYTVNFLNHFSGICETKLSDLSQQIHRLETTMVLLETKLASIPGLDDVTLAAAPVAATPTATQNSGTVTQPQEQAAAEPMTAAVTQEEEAQKAEPVNSVAKDPRYAKYFRMVQVGVPVPAVQVKMHMEGLDASLIETPNAPAPVATSKEENDSDFDDDNSTSSFSD</sequence>
<feature type="compositionally biased region" description="Polar residues" evidence="2">
    <location>
        <begin position="97"/>
        <end position="107"/>
    </location>
</feature>
<evidence type="ECO:0000313" key="4">
    <source>
        <dbReference type="RefSeq" id="XP_014677432.1"/>
    </source>
</evidence>
<dbReference type="PANTHER" id="PTHR13015">
    <property type="entry name" value="PROTEIN AD-016-RELATED"/>
    <property type="match status" value="1"/>
</dbReference>
<organism evidence="3 4">
    <name type="scientific">Priapulus caudatus</name>
    <name type="common">Priapulid worm</name>
    <dbReference type="NCBI Taxonomy" id="37621"/>
    <lineage>
        <taxon>Eukaryota</taxon>
        <taxon>Metazoa</taxon>
        <taxon>Ecdysozoa</taxon>
        <taxon>Scalidophora</taxon>
        <taxon>Priapulida</taxon>
        <taxon>Priapulimorpha</taxon>
        <taxon>Priapulimorphida</taxon>
        <taxon>Priapulidae</taxon>
        <taxon>Priapulus</taxon>
    </lineage>
</organism>
<comment type="similarity">
    <text evidence="1">Belongs to the CCDC53 family.</text>
</comment>
<proteinExistence type="inferred from homology"/>
<reference evidence="4" key="1">
    <citation type="submission" date="2025-08" db="UniProtKB">
        <authorList>
            <consortium name="RefSeq"/>
        </authorList>
    </citation>
    <scope>IDENTIFICATION</scope>
</reference>
<dbReference type="RefSeq" id="XP_014677432.1">
    <property type="nucleotide sequence ID" value="XM_014821946.1"/>
</dbReference>
<evidence type="ECO:0000256" key="2">
    <source>
        <dbReference type="SAM" id="MobiDB-lite"/>
    </source>
</evidence>